<accession>A0ABD8B7G8</accession>
<organism evidence="1 2">
    <name type="scientific">Conchiformibius kuhniae</name>
    <dbReference type="NCBI Taxonomy" id="211502"/>
    <lineage>
        <taxon>Bacteria</taxon>
        <taxon>Pseudomonadati</taxon>
        <taxon>Pseudomonadota</taxon>
        <taxon>Betaproteobacteria</taxon>
        <taxon>Neisseriales</taxon>
        <taxon>Neisseriaceae</taxon>
        <taxon>Conchiformibius</taxon>
    </lineage>
</organism>
<dbReference type="Proteomes" id="UP000831534">
    <property type="component" value="Chromosome"/>
</dbReference>
<evidence type="ECO:0000313" key="1">
    <source>
        <dbReference type="EMBL" id="XHH49959.1"/>
    </source>
</evidence>
<keyword evidence="2" id="KW-1185">Reference proteome</keyword>
<proteinExistence type="predicted"/>
<protein>
    <submittedName>
        <fullName evidence="1">Phage minor tail protein L</fullName>
    </submittedName>
</protein>
<sequence>MQSKMSAALSELEQDALLELWEVDLRPFGGGLLRFCNHLNGKGQEFVLWKGQKYQSYPIQGDGFELTAQGAGNRPKLTVSNLFGLVTGLAERHNKLIGAKVTRRQTYARFLDAGNFDGGNPQADPLQEAVSQFVIERLSALTAETAQFELAAPAEADGAVIPARLILADVCCWQYRGEGCGYTGRPVADKDDMPTDNPAKDVCSRTLRGCRARFGATAVLPIGAFVSADKVAG</sequence>
<dbReference type="NCBIfam" id="TIGR01600">
    <property type="entry name" value="phage_tail_L"/>
    <property type="match status" value="1"/>
</dbReference>
<name>A0ABD8B7G8_9NEIS</name>
<dbReference type="EMBL" id="CP091521">
    <property type="protein sequence ID" value="XHH49959.1"/>
    <property type="molecule type" value="Genomic_DNA"/>
</dbReference>
<gene>
    <name evidence="1" type="ORF">LVJ77_03885</name>
</gene>
<dbReference type="KEGG" id="ckh:LVJ77_03885"/>
<evidence type="ECO:0000313" key="2">
    <source>
        <dbReference type="Proteomes" id="UP000831534"/>
    </source>
</evidence>
<dbReference type="Pfam" id="PF05100">
    <property type="entry name" value="Phage_tail_L"/>
    <property type="match status" value="1"/>
</dbReference>
<dbReference type="RefSeq" id="WP_027008566.1">
    <property type="nucleotide sequence ID" value="NZ_CP091521.1"/>
</dbReference>
<dbReference type="AlphaFoldDB" id="A0ABD8B7G8"/>
<reference evidence="1 2" key="1">
    <citation type="journal article" date="2022" name="Res Sq">
        <title>Evolution of multicellular longitudinally dividing oral cavity symbionts (Neisseriaceae).</title>
        <authorList>
            <person name="Nyongesa S."/>
            <person name="Weber P."/>
            <person name="Bernet E."/>
            <person name="Pullido F."/>
            <person name="Nieckarz M."/>
            <person name="Delaby M."/>
            <person name="Nieves C."/>
            <person name="Viehboeck T."/>
            <person name="Krause N."/>
            <person name="Rivera-Millot A."/>
            <person name="Nakamura A."/>
            <person name="Vischer N."/>
            <person name="VanNieuwenhze M."/>
            <person name="Brun Y."/>
            <person name="Cava F."/>
            <person name="Bulgheresi S."/>
            <person name="Veyrier F."/>
        </authorList>
    </citation>
    <scope>NUCLEOTIDE SEQUENCE [LARGE SCALE GENOMIC DNA]</scope>
    <source>
        <strain evidence="1 2">17694</strain>
    </source>
</reference>
<dbReference type="InterPro" id="IPR006487">
    <property type="entry name" value="Phage_lambda_L"/>
</dbReference>